<reference evidence="2" key="1">
    <citation type="journal article" date="2017" name="Acta Aliment.">
        <title>Plant polysaccharide degrading enzyme system of Thermpbifida cellulosilytica TB100 revealed by de novo genome project data.</title>
        <authorList>
            <person name="Toth A."/>
            <person name="Baka E."/>
            <person name="Luzics S."/>
            <person name="Bata-Vidacs I."/>
            <person name="Nagy I."/>
            <person name="Balint B."/>
            <person name="Herceg R."/>
            <person name="Olasz F."/>
            <person name="Wilk T."/>
            <person name="Nagy T."/>
            <person name="Kriszt B."/>
            <person name="Nagy I."/>
            <person name="Kukolya J."/>
        </authorList>
    </citation>
    <scope>NUCLEOTIDE SEQUENCE [LARGE SCALE GENOMIC DNA]</scope>
    <source>
        <strain evidence="2">TB100</strain>
    </source>
</reference>
<dbReference type="EMBL" id="LGEM01000100">
    <property type="protein sequence ID" value="KUP96088.1"/>
    <property type="molecule type" value="Genomic_DNA"/>
</dbReference>
<protein>
    <submittedName>
        <fullName evidence="1">Uncharacterized protein</fullName>
    </submittedName>
</protein>
<comment type="caution">
    <text evidence="1">The sequence shown here is derived from an EMBL/GenBank/DDBJ whole genome shotgun (WGS) entry which is preliminary data.</text>
</comment>
<organism evidence="1 2">
    <name type="scientific">Thermobifida cellulosilytica TB100</name>
    <dbReference type="NCBI Taxonomy" id="665004"/>
    <lineage>
        <taxon>Bacteria</taxon>
        <taxon>Bacillati</taxon>
        <taxon>Actinomycetota</taxon>
        <taxon>Actinomycetes</taxon>
        <taxon>Streptosporangiales</taxon>
        <taxon>Nocardiopsidaceae</taxon>
        <taxon>Thermobifida</taxon>
    </lineage>
</organism>
<evidence type="ECO:0000313" key="1">
    <source>
        <dbReference type="EMBL" id="KUP96088.1"/>
    </source>
</evidence>
<dbReference type="AlphaFoldDB" id="A0A147KFP7"/>
<dbReference type="SUPFAM" id="SSF56529">
    <property type="entry name" value="FAH"/>
    <property type="match status" value="1"/>
</dbReference>
<sequence length="228" mass="22936">MRWVTYLSPSGGERRPGVVDDGCVFGCPGGEDVPGLLAGGADALAAAHRRALEAPVEIIVEFETRLCAPLVPDRPVVLHRAGREPVAVPPGLVRGTDDGVVLPAGERELVAEVGAVAFRYGTGQVAGYTPACLWTAGEGEPVALTLGPALVTAEEADGAALAVSVSVDDLPAAQGVLGDGPWRAPGAGTEPVGSLPARTGPVAAGAEFFVEAGPLGSFELRVGTDTGT</sequence>
<dbReference type="PATRIC" id="fig|665004.4.peg.54"/>
<name>A0A147KFP7_THECS</name>
<proteinExistence type="predicted"/>
<gene>
    <name evidence="1" type="ORF">AC529_14110</name>
</gene>
<dbReference type="InterPro" id="IPR036663">
    <property type="entry name" value="Fumarylacetoacetase_C_sf"/>
</dbReference>
<dbReference type="GO" id="GO:0003824">
    <property type="term" value="F:catalytic activity"/>
    <property type="evidence" value="ECO:0007669"/>
    <property type="project" value="InterPro"/>
</dbReference>
<dbReference type="Proteomes" id="UP000074382">
    <property type="component" value="Unassembled WGS sequence"/>
</dbReference>
<accession>A0A147KFP7</accession>
<dbReference type="OrthoDB" id="2273115at2"/>
<evidence type="ECO:0000313" key="2">
    <source>
        <dbReference type="Proteomes" id="UP000074382"/>
    </source>
</evidence>
<keyword evidence="2" id="KW-1185">Reference proteome</keyword>